<accession>A0ABR9YQ48</accession>
<dbReference type="InterPro" id="IPR014519">
    <property type="entry name" value="UCP024492"/>
</dbReference>
<keyword evidence="2" id="KW-1185">Reference proteome</keyword>
<evidence type="ECO:0000313" key="2">
    <source>
        <dbReference type="Proteomes" id="UP000644588"/>
    </source>
</evidence>
<reference evidence="1" key="2">
    <citation type="submission" date="2020-11" db="EMBL/GenBank/DDBJ databases">
        <title>Description of novel Gluconobacter species.</title>
        <authorList>
            <person name="Cleenwerck I."/>
            <person name="Cnockaert M."/>
            <person name="Borremans W."/>
            <person name="Wieme A.D."/>
            <person name="De Vuyst L."/>
            <person name="Vandamme P."/>
        </authorList>
    </citation>
    <scope>NUCLEOTIDE SEQUENCE</scope>
    <source>
        <strain evidence="1">R-71646</strain>
    </source>
</reference>
<dbReference type="Pfam" id="PF04343">
    <property type="entry name" value="DUF488"/>
    <property type="match status" value="1"/>
</dbReference>
<sequence length="204" mass="23103">MRNDTFGRDQKKEIVINTPHPFYTIGHSTHPLADFIALLQHYGVTQIADVRAFPYSRRNREYDGERLVSELGAQGIGYSHIPELGGRRPRSATVPVETNAYWRVQSFHNYADYAQGEDFHRGLEKLIALGGTATVALMCAEVLWWRCHRRIITDYLLINHMTVCHILSMTKAESAILTPAAVVQKNNRIAYPLTPDNGSEKPVE</sequence>
<organism evidence="1 2">
    <name type="scientific">Gluconobacter potus</name>
    <dbReference type="NCBI Taxonomy" id="2724927"/>
    <lineage>
        <taxon>Bacteria</taxon>
        <taxon>Pseudomonadati</taxon>
        <taxon>Pseudomonadota</taxon>
        <taxon>Alphaproteobacteria</taxon>
        <taxon>Acetobacterales</taxon>
        <taxon>Acetobacteraceae</taxon>
        <taxon>Gluconobacter</taxon>
    </lineage>
</organism>
<dbReference type="InterPro" id="IPR007438">
    <property type="entry name" value="DUF488"/>
</dbReference>
<comment type="caution">
    <text evidence="1">The sequence shown here is derived from an EMBL/GenBank/DDBJ whole genome shotgun (WGS) entry which is preliminary data.</text>
</comment>
<dbReference type="PANTHER" id="PTHR39337">
    <property type="entry name" value="BLR5642 PROTEIN"/>
    <property type="match status" value="1"/>
</dbReference>
<dbReference type="PIRSF" id="PIRSF024492">
    <property type="entry name" value="UCP024492"/>
    <property type="match status" value="1"/>
</dbReference>
<dbReference type="Proteomes" id="UP000644588">
    <property type="component" value="Unassembled WGS sequence"/>
</dbReference>
<gene>
    <name evidence="1" type="ORF">HKD31_14440</name>
</gene>
<reference evidence="1" key="1">
    <citation type="submission" date="2020-04" db="EMBL/GenBank/DDBJ databases">
        <authorList>
            <person name="Sombolestani A."/>
        </authorList>
    </citation>
    <scope>NUCLEOTIDE SEQUENCE</scope>
    <source>
        <strain evidence="1">R-71646</strain>
    </source>
</reference>
<proteinExistence type="predicted"/>
<dbReference type="PANTHER" id="PTHR39337:SF1">
    <property type="entry name" value="BLR5642 PROTEIN"/>
    <property type="match status" value="1"/>
</dbReference>
<dbReference type="EMBL" id="JABCQF010000017">
    <property type="protein sequence ID" value="MBF0883922.1"/>
    <property type="molecule type" value="Genomic_DNA"/>
</dbReference>
<protein>
    <submittedName>
        <fullName evidence="1">DUF488 domain-containing protein</fullName>
    </submittedName>
</protein>
<evidence type="ECO:0000313" key="1">
    <source>
        <dbReference type="EMBL" id="MBF0883922.1"/>
    </source>
</evidence>
<name>A0ABR9YQ48_9PROT</name>